<dbReference type="AlphaFoldDB" id="A0A380MRX8"/>
<evidence type="ECO:0000313" key="3">
    <source>
        <dbReference type="Proteomes" id="UP000254601"/>
    </source>
</evidence>
<feature type="transmembrane region" description="Helical" evidence="1">
    <location>
        <begin position="12"/>
        <end position="35"/>
    </location>
</feature>
<dbReference type="Pfam" id="PF07963">
    <property type="entry name" value="N_methyl"/>
    <property type="match status" value="1"/>
</dbReference>
<evidence type="ECO:0000313" key="2">
    <source>
        <dbReference type="EMBL" id="SUO94653.1"/>
    </source>
</evidence>
<organism evidence="2 3">
    <name type="scientific">Suttonella ornithocola</name>
    <dbReference type="NCBI Taxonomy" id="279832"/>
    <lineage>
        <taxon>Bacteria</taxon>
        <taxon>Pseudomonadati</taxon>
        <taxon>Pseudomonadota</taxon>
        <taxon>Gammaproteobacteria</taxon>
        <taxon>Cardiobacteriales</taxon>
        <taxon>Cardiobacteriaceae</taxon>
        <taxon>Suttonella</taxon>
    </lineage>
</organism>
<dbReference type="NCBIfam" id="TIGR02523">
    <property type="entry name" value="type_IV_pilV"/>
    <property type="match status" value="1"/>
</dbReference>
<keyword evidence="1" id="KW-0472">Membrane</keyword>
<keyword evidence="1" id="KW-1133">Transmembrane helix</keyword>
<keyword evidence="1" id="KW-0812">Transmembrane</keyword>
<reference evidence="2 3" key="1">
    <citation type="submission" date="2018-06" db="EMBL/GenBank/DDBJ databases">
        <authorList>
            <consortium name="Pathogen Informatics"/>
            <person name="Doyle S."/>
        </authorList>
    </citation>
    <scope>NUCLEOTIDE SEQUENCE [LARGE SCALE GENOMIC DNA]</scope>
    <source>
        <strain evidence="2 3">NCTC13337</strain>
    </source>
</reference>
<gene>
    <name evidence="2" type="ORF">NCTC13337_00861</name>
</gene>
<name>A0A380MRX8_9GAMM</name>
<evidence type="ECO:0000256" key="1">
    <source>
        <dbReference type="SAM" id="Phobius"/>
    </source>
</evidence>
<dbReference type="OrthoDB" id="8547299at2"/>
<dbReference type="InterPro" id="IPR012902">
    <property type="entry name" value="N_methyl_site"/>
</dbReference>
<keyword evidence="3" id="KW-1185">Reference proteome</keyword>
<sequence length="180" mass="20060">MRIQMRTREKGMTLLEVVVSMLIIGLGIVMCISMMQASNRYGETAEYRATAINEIQSVVDRIRANSLGIDGYVWGKDGYQNTGYNINSVKEKKVSPLTCGKKCTTQQNLEHQAKGLAYTRAKADMEDWLGHVKTALPGGQAMIAKDGKNQYKVKVMWRANPEAEDTSAKSDEFVELTFAL</sequence>
<protein>
    <submittedName>
        <fullName evidence="2">Tfp pilus assembly protein PilV</fullName>
    </submittedName>
</protein>
<proteinExistence type="predicted"/>
<dbReference type="EMBL" id="UHIC01000001">
    <property type="protein sequence ID" value="SUO94653.1"/>
    <property type="molecule type" value="Genomic_DNA"/>
</dbReference>
<dbReference type="InterPro" id="IPR013362">
    <property type="entry name" value="Pilus_4_PilV"/>
</dbReference>
<accession>A0A380MRX8</accession>
<dbReference type="RefSeq" id="WP_072575892.1">
    <property type="nucleotide sequence ID" value="NZ_LWHB01000033.1"/>
</dbReference>
<dbReference type="Proteomes" id="UP000254601">
    <property type="component" value="Unassembled WGS sequence"/>
</dbReference>
<dbReference type="NCBIfam" id="TIGR02532">
    <property type="entry name" value="IV_pilin_GFxxxE"/>
    <property type="match status" value="1"/>
</dbReference>